<dbReference type="OrthoDB" id="7160164at2"/>
<evidence type="ECO:0000256" key="1">
    <source>
        <dbReference type="SAM" id="SignalP"/>
    </source>
</evidence>
<protein>
    <recommendedName>
        <fullName evidence="2">G-protein coupled receptors family 2 profile 1 domain-containing protein</fullName>
    </recommendedName>
</protein>
<evidence type="ECO:0000259" key="2">
    <source>
        <dbReference type="PROSITE" id="PS50227"/>
    </source>
</evidence>
<gene>
    <name evidence="3" type="ORF">phytr_5870</name>
</gene>
<feature type="signal peptide" evidence="1">
    <location>
        <begin position="1"/>
        <end position="23"/>
    </location>
</feature>
<dbReference type="PROSITE" id="PS50227">
    <property type="entry name" value="G_PROTEIN_RECEP_F2_3"/>
    <property type="match status" value="1"/>
</dbReference>
<sequence length="2167" mass="228765">MQLSRLSKFIFISLLLCFSNAQASWWSKFVNALTSLVTPVTTPTYYFGDPNHPGVNGRTCVGSACTDNNRVITPNYMKILPPYNRKAGRGPTGREANCLYRYGIADKFEVNQWTCAEDPGSNSTKIKLRNLVCFGGCWAETFQLDGLKGECNFFSTKYLITTKRVCARIASPSSDGFAADPGYMQGTDPVYGTRGQHLDTYGVTQWDDLVADRTGAQYSILRPKICAYDDPWVLDLWTVLDPNILKSSVNPIVYGNFSLSDLVSAIKGFLLGGAINAVFQHIPLDLFDINPVMQPFHGGSAVQSPIATMLLTLLQLWQQCQLGTGFNMAEIIVSMLASSMGANQKTLKVIGKLFEVWAIFLTQETSFWIMILQNNSQVNKYADANYGCINFPLGDYPPNYCPTSASIVTGLLDSICSTDPKGNLYQNCYGLTSAQTNQTTPYTLCSPITCVHSNFDNNFLNNTVRIGYTHPVQACSGNVTKNCVNISLSLTRTSALANNNLVLGSALSLSQVGNITINSGKQYRVLYQVLDSSMTNIVEVSNYYYVDLPDCGSTTNTNGYTPPSSMGSVVQSTQFCQSIWGVDVGEYSDSFNLSVTATTTAPTGPLSTSSSPVSLPYVDVYTGTSSSNKFYIQIDQNTEDYSHVCAYQTFPGTTYPDVKLDCIDRVDIPTPSITSCSTATHISPCATVTWSAKGKSGTPYNATATMTVPQFTSDWSSLPSDPVLYLGGASFTTHVVDTNNLTIPYQPTTSSDNRIVSYSGNTMYDSMWGNYLNSAMPSSSCDQDTCAIYLNGLEYIGGHYVRGGSYLCIDNTKGCQNDTTQCILANNYTALDGSSTWTSISPSDRVSPSATTPSLSSSDYYNYGDNTSVPLGQNVRSKIGLENSSACITVPPATCAVSSDSVTYMATWPAASSAGALATGSCVTNYIPVDSSLMTRYCFLQSTGITTWDTNSTRVSSTFGGCVAGCIYNISLSPSNGSSLNGGGKITVQNNSTSTKSVDGGTIVLSTGSAGTNTITSSGTNTMTINFTLPFTSSQADLYFTSVQFADYIQILVNGTQITTDSSTIAYNGTSYPLWTSASTDVGGWRNYTTLDSNLSNLNAALLNNLKVESNTITINAKTVGGGGFYITMAYNQLCYSQCSSDGAGYATWTQTAVGGISAGTCNSGYIALDSTKMTRYCALSSSAGVLDTVSTVSSTVSGTSSNSSKGTSFGGCVYGTCAAVTSANSSTGYATWSSASYGSSSTGSCMTNYVPVNTGKMTRSCAIVNNAVTLETINANGATTSGNFAGCILGNCAGETAGNATWPSSTINASSTGTCNTGYISVNSSKMSRLCSITNNVAALETINANGATSSGNFAGCQSGCSNDSGGNATWTTVTTGNNSVGTCSSGYTAVSSSYMRRSCSLVNGLAQLDALTNGTSTNFYGCLSTCIALSPTATPGGSNTATVTPNSNGNGGKIVFASTGSTSTSFVAFSSAGTYTFTANFNIPSGISLSQVGIYFTTLKYNDYIRISVNGTQITTDTNTINGYVLWSSGSSDVLTYQDYTTLDPNFTNLNAAILANLKIGQTNTITITVKAISNISAYLYASLGYNTTCYPQCAADTTADVTSGYATWTAAPVGAVATGTCGSGYTPVSSNMARTCNYVSGVSQLETLASDGTSNNFDGCITNCISSTPTVSGNITGTVTPDSTGTAGTIVFMKNPIAAGTGNTGTVSFNIPTGVNLSQVSMYFTVLEYNDYLRISVNGVQVTNDNATINGYYVWSSTAGDVLVAQYYNTLDPNFTNLNAAIISNLKYGANTITITMRGVGSTTGGTTGINLSYNLPCVCGVDSSADVTSGYATWTRATVNSTSTGTCGSGFGAINSSKMSRTCNVVNSIPQLDTITNGTSTNFSGCGCAAVTTASSTSGYATWPVTSIGSLSTGTCASGYSENGSMTRYCQTNGSSAYLDTVSTTATDLYSGTSSNSTHGASFEGCTKDEVYDFHYYVTNNSWTGCALNIYSDTTTYAPYYWVHMNTCWGTGQNGINATSTNDYRITFYVATEAAKQYVSMDYLQFNDYVRIYMSNASTYSGSLNSSTWTQITSDSTTFSGYALYSTSNTDTVWRDYKNAPGGIGSLTTAIQNNLVAGAYNTVRVYLRVVGGGGINWGMKFYSPYNTLPWTGAKATVNTETGP</sequence>
<dbReference type="EMBL" id="CP027845">
    <property type="protein sequence ID" value="AVP87530.1"/>
    <property type="molecule type" value="Genomic_DNA"/>
</dbReference>
<feature type="chain" id="PRO_5015182240" description="G-protein coupled receptors family 2 profile 1 domain-containing protein" evidence="1">
    <location>
        <begin position="24"/>
        <end position="2167"/>
    </location>
</feature>
<keyword evidence="4" id="KW-1185">Reference proteome</keyword>
<proteinExistence type="predicted"/>
<name>A0A2P1P8C2_9RICK</name>
<dbReference type="GO" id="GO:0004930">
    <property type="term" value="F:G protein-coupled receptor activity"/>
    <property type="evidence" value="ECO:0007669"/>
    <property type="project" value="InterPro"/>
</dbReference>
<evidence type="ECO:0000313" key="4">
    <source>
        <dbReference type="Proteomes" id="UP000241762"/>
    </source>
</evidence>
<dbReference type="InterPro" id="IPR001879">
    <property type="entry name" value="GPCR_2_extracellular_dom"/>
</dbReference>
<accession>A0A2P1P8C2</accession>
<dbReference type="KEGG" id="ptc:phytr_5870"/>
<evidence type="ECO:0000313" key="3">
    <source>
        <dbReference type="EMBL" id="AVP87530.1"/>
    </source>
</evidence>
<feature type="domain" description="G-protein coupled receptors family 2 profile 1" evidence="2">
    <location>
        <begin position="1866"/>
        <end position="1974"/>
    </location>
</feature>
<dbReference type="Proteomes" id="UP000241762">
    <property type="component" value="Chromosome"/>
</dbReference>
<organism evidence="3 4">
    <name type="scientific">Candidatus Phycorickettsia trachydisci</name>
    <dbReference type="NCBI Taxonomy" id="2115978"/>
    <lineage>
        <taxon>Bacteria</taxon>
        <taxon>Pseudomonadati</taxon>
        <taxon>Pseudomonadota</taxon>
        <taxon>Alphaproteobacteria</taxon>
        <taxon>Rickettsiales</taxon>
        <taxon>Rickettsiaceae</taxon>
        <taxon>Candidatus Phycorickettsia</taxon>
    </lineage>
</organism>
<reference evidence="3 4" key="1">
    <citation type="submission" date="2018-03" db="EMBL/GenBank/DDBJ databases">
        <title>A gene transfer event suggests a long-term partnership between eustigmatophyte algae and a novel lineage of endosymbiotic bacteria.</title>
        <authorList>
            <person name="Yurchenko T."/>
            <person name="Sevcikova T."/>
            <person name="Pribyl P."/>
            <person name="El Karkouri K."/>
            <person name="Klimes V."/>
            <person name="Amaral R."/>
            <person name="Zbrankova V."/>
            <person name="Kim E."/>
            <person name="Raoult D."/>
            <person name="Santos L.M.A."/>
            <person name="Elias M."/>
        </authorList>
    </citation>
    <scope>NUCLEOTIDE SEQUENCE [LARGE SCALE GENOMIC DNA]</scope>
    <source>
        <strain evidence="3">CCALA 838</strain>
    </source>
</reference>
<dbReference type="GO" id="GO:0016020">
    <property type="term" value="C:membrane"/>
    <property type="evidence" value="ECO:0007669"/>
    <property type="project" value="InterPro"/>
</dbReference>
<keyword evidence="1" id="KW-0732">Signal</keyword>
<dbReference type="RefSeq" id="WP_106874389.1">
    <property type="nucleotide sequence ID" value="NZ_CP027845.1"/>
</dbReference>